<evidence type="ECO:0000313" key="7">
    <source>
        <dbReference type="EMBL" id="KEO44547.1"/>
    </source>
</evidence>
<keyword evidence="7" id="KW-0418">Kinase</keyword>
<keyword evidence="3 5" id="KW-1133">Transmembrane helix</keyword>
<evidence type="ECO:0000259" key="6">
    <source>
        <dbReference type="Pfam" id="PF01061"/>
    </source>
</evidence>
<feature type="transmembrane region" description="Helical" evidence="5">
    <location>
        <begin position="248"/>
        <end position="266"/>
    </location>
</feature>
<evidence type="ECO:0000313" key="8">
    <source>
        <dbReference type="EMBL" id="MDB8614431.1"/>
    </source>
</evidence>
<reference evidence="8" key="2">
    <citation type="submission" date="2023-01" db="EMBL/GenBank/DDBJ databases">
        <title>Human gut microbiome strain richness.</title>
        <authorList>
            <person name="Chen-Liaw A."/>
        </authorList>
    </citation>
    <scope>NUCLEOTIDE SEQUENCE</scope>
    <source>
        <strain evidence="8">1001095st1_G4_1001095IJ_161003</strain>
    </source>
</reference>
<evidence type="ECO:0000256" key="2">
    <source>
        <dbReference type="ARBA" id="ARBA00022692"/>
    </source>
</evidence>
<keyword evidence="7" id="KW-0808">Transferase</keyword>
<dbReference type="GO" id="GO:0004674">
    <property type="term" value="F:protein serine/threonine kinase activity"/>
    <property type="evidence" value="ECO:0007669"/>
    <property type="project" value="UniProtKB-KW"/>
</dbReference>
<organism evidence="7 9">
    <name type="scientific">Streptococcus salivarius</name>
    <dbReference type="NCBI Taxonomy" id="1304"/>
    <lineage>
        <taxon>Bacteria</taxon>
        <taxon>Bacillati</taxon>
        <taxon>Bacillota</taxon>
        <taxon>Bacilli</taxon>
        <taxon>Lactobacillales</taxon>
        <taxon>Streptococcaceae</taxon>
        <taxon>Streptococcus</taxon>
    </lineage>
</organism>
<reference evidence="7 9" key="1">
    <citation type="submission" date="2014-04" db="EMBL/GenBank/DDBJ databases">
        <title>Variable characteristics of bacteriocin-producing Streptococcus salivarius strains isolated from Malaysian subjects.</title>
        <authorList>
            <person name="Philip K."/>
            <person name="Barbour A."/>
        </authorList>
    </citation>
    <scope>NUCLEOTIDE SEQUENCE [LARGE SCALE GENOMIC DNA]</scope>
    <source>
        <strain evidence="7 9">NU10</strain>
    </source>
</reference>
<dbReference type="EMBL" id="JAQMJT010000010">
    <property type="protein sequence ID" value="MDB8614431.1"/>
    <property type="molecule type" value="Genomic_DNA"/>
</dbReference>
<dbReference type="EMBL" id="JJMT01000019">
    <property type="protein sequence ID" value="KEO44547.1"/>
    <property type="molecule type" value="Genomic_DNA"/>
</dbReference>
<protein>
    <submittedName>
        <fullName evidence="8">ABC transporter permease</fullName>
    </submittedName>
    <submittedName>
        <fullName evidence="7">Serine/threonine protein kinase</fullName>
    </submittedName>
</protein>
<comment type="caution">
    <text evidence="7">The sequence shown here is derived from an EMBL/GenBank/DDBJ whole genome shotgun (WGS) entry which is preliminary data.</text>
</comment>
<dbReference type="AlphaFoldDB" id="A0A074IZT9"/>
<gene>
    <name evidence="7" type="ORF">DL07_04500</name>
    <name evidence="8" type="ORF">PNU26_08485</name>
</gene>
<dbReference type="GO" id="GO:0016020">
    <property type="term" value="C:membrane"/>
    <property type="evidence" value="ECO:0007669"/>
    <property type="project" value="UniProtKB-SubCell"/>
</dbReference>
<keyword evidence="4 5" id="KW-0472">Membrane</keyword>
<proteinExistence type="predicted"/>
<keyword evidence="2 5" id="KW-0812">Transmembrane</keyword>
<feature type="transmembrane region" description="Helical" evidence="5">
    <location>
        <begin position="137"/>
        <end position="157"/>
    </location>
</feature>
<name>A0A074IZT9_STRSL</name>
<feature type="domain" description="ABC-2 type transporter transmembrane" evidence="6">
    <location>
        <begin position="44"/>
        <end position="202"/>
    </location>
</feature>
<feature type="transmembrane region" description="Helical" evidence="5">
    <location>
        <begin position="20"/>
        <end position="37"/>
    </location>
</feature>
<accession>A0A074IZT9</accession>
<feature type="transmembrane region" description="Helical" evidence="5">
    <location>
        <begin position="169"/>
        <end position="189"/>
    </location>
</feature>
<evidence type="ECO:0000256" key="4">
    <source>
        <dbReference type="ARBA" id="ARBA00023136"/>
    </source>
</evidence>
<dbReference type="Pfam" id="PF01061">
    <property type="entry name" value="ABC2_membrane"/>
    <property type="match status" value="1"/>
</dbReference>
<dbReference type="InterPro" id="IPR013525">
    <property type="entry name" value="ABC2_TM"/>
</dbReference>
<dbReference type="Proteomes" id="UP000027855">
    <property type="component" value="Unassembled WGS sequence"/>
</dbReference>
<keyword evidence="7" id="KW-0723">Serine/threonine-protein kinase</keyword>
<evidence type="ECO:0000256" key="1">
    <source>
        <dbReference type="ARBA" id="ARBA00004141"/>
    </source>
</evidence>
<feature type="transmembrane region" description="Helical" evidence="5">
    <location>
        <begin position="91"/>
        <end position="117"/>
    </location>
</feature>
<dbReference type="GeneID" id="93792887"/>
<dbReference type="Proteomes" id="UP001210204">
    <property type="component" value="Unassembled WGS sequence"/>
</dbReference>
<dbReference type="RefSeq" id="WP_014635018.1">
    <property type="nucleotide sequence ID" value="NZ_CP090007.1"/>
</dbReference>
<dbReference type="GO" id="GO:0140359">
    <property type="term" value="F:ABC-type transporter activity"/>
    <property type="evidence" value="ECO:0007669"/>
    <property type="project" value="InterPro"/>
</dbReference>
<feature type="transmembrane region" description="Helical" evidence="5">
    <location>
        <begin position="49"/>
        <end position="70"/>
    </location>
</feature>
<comment type="subcellular location">
    <subcellularLocation>
        <location evidence="1">Membrane</location>
        <topology evidence="1">Multi-pass membrane protein</topology>
    </subcellularLocation>
</comment>
<evidence type="ECO:0000256" key="5">
    <source>
        <dbReference type="SAM" id="Phobius"/>
    </source>
</evidence>
<sequence length="271" mass="30681">MNAALRLSWYKFKHHYMDFVKVLLGIVAFEGLILYIQDKGFLKDFETTRMTLFLLLFSTSLLIVVQNSIYISKERSVLNRDFFSGLSRSAFALASMGIHAFFAVLETIVFILSYSVFSKFFDKEFPDAGHIFGSYRWEVGITVLLVFLASHFIALFISALVGKSEITSVILAVVVGIMQFSLSGTILSLPKAIDWVQKFVYLGYGHKLFGISSDLSDLPSSLAKYHVPVPKSQLEAFQGSTGEFWGQWWALVLHCLVYALLFFVTLQKKEK</sequence>
<evidence type="ECO:0000256" key="3">
    <source>
        <dbReference type="ARBA" id="ARBA00022989"/>
    </source>
</evidence>
<evidence type="ECO:0000313" key="9">
    <source>
        <dbReference type="Proteomes" id="UP000027855"/>
    </source>
</evidence>